<organism evidence="1 2">
    <name type="scientific">Clostridium gallinarum</name>
    <dbReference type="NCBI Taxonomy" id="2762246"/>
    <lineage>
        <taxon>Bacteria</taxon>
        <taxon>Bacillati</taxon>
        <taxon>Bacillota</taxon>
        <taxon>Clostridia</taxon>
        <taxon>Eubacteriales</taxon>
        <taxon>Clostridiaceae</taxon>
        <taxon>Clostridium</taxon>
    </lineage>
</organism>
<protein>
    <submittedName>
        <fullName evidence="1">IS1 family transposase</fullName>
    </submittedName>
</protein>
<keyword evidence="2" id="KW-1185">Reference proteome</keyword>
<sequence>MSYLLDIPNFSDDDIKNKLIIVNKYINEITTSSILNNRKIDTCPYCNGDHFIKHGNYRGLQRFKCKSKNCNKTFSSKTNTIFSYSKKSVDLWMKYFILMNNGKSLRECSKILNINLATSFFWRHKILTTENRNNNGILKNYVEISKLIFKENLKGNKSAKYIKKENIFIACGIDINSTIISKVISRRTISLSTINEHFAKNIDKTAVLSTYNDRYFDIYAKKQNASTLPLSKEIILNLVSQIQTNKHSNRNSIEINNINERLPSKSIFIHKFSLNIRNWLFRFKGVATKYLENYLNWYIIDFKNNYETFLLNQVLLFKDYFSKSSYIKISEFSDYKLSFQRSS</sequence>
<dbReference type="RefSeq" id="WP_191750661.1">
    <property type="nucleotide sequence ID" value="NZ_JACSQZ010000049.1"/>
</dbReference>
<comment type="caution">
    <text evidence="1">The sequence shown here is derived from an EMBL/GenBank/DDBJ whole genome shotgun (WGS) entry which is preliminary data.</text>
</comment>
<evidence type="ECO:0000313" key="1">
    <source>
        <dbReference type="EMBL" id="MBD7915910.1"/>
    </source>
</evidence>
<gene>
    <name evidence="1" type="ORF">H9660_12215</name>
</gene>
<dbReference type="Proteomes" id="UP000640335">
    <property type="component" value="Unassembled WGS sequence"/>
</dbReference>
<dbReference type="EMBL" id="JACSQZ010000049">
    <property type="protein sequence ID" value="MBD7915910.1"/>
    <property type="molecule type" value="Genomic_DNA"/>
</dbReference>
<name>A0ABR8Q683_9CLOT</name>
<reference evidence="1 2" key="1">
    <citation type="submission" date="2020-08" db="EMBL/GenBank/DDBJ databases">
        <title>A Genomic Blueprint of the Chicken Gut Microbiome.</title>
        <authorList>
            <person name="Gilroy R."/>
            <person name="Ravi A."/>
            <person name="Getino M."/>
            <person name="Pursley I."/>
            <person name="Horton D.L."/>
            <person name="Alikhan N.-F."/>
            <person name="Baker D."/>
            <person name="Gharbi K."/>
            <person name="Hall N."/>
            <person name="Watson M."/>
            <person name="Adriaenssens E.M."/>
            <person name="Foster-Nyarko E."/>
            <person name="Jarju S."/>
            <person name="Secka A."/>
            <person name="Antonio M."/>
            <person name="Oren A."/>
            <person name="Chaudhuri R."/>
            <person name="La Ragione R.M."/>
            <person name="Hildebrand F."/>
            <person name="Pallen M.J."/>
        </authorList>
    </citation>
    <scope>NUCLEOTIDE SEQUENCE [LARGE SCALE GENOMIC DNA]</scope>
    <source>
        <strain evidence="1 2">Sa3CUN1</strain>
    </source>
</reference>
<proteinExistence type="predicted"/>
<accession>A0ABR8Q683</accession>
<evidence type="ECO:0000313" key="2">
    <source>
        <dbReference type="Proteomes" id="UP000640335"/>
    </source>
</evidence>